<dbReference type="AlphaFoldDB" id="A0A0J6XYM0"/>
<dbReference type="Pfam" id="PF13560">
    <property type="entry name" value="HTH_31"/>
    <property type="match status" value="1"/>
</dbReference>
<dbReference type="CDD" id="cd00093">
    <property type="entry name" value="HTH_XRE"/>
    <property type="match status" value="1"/>
</dbReference>
<dbReference type="InterPro" id="IPR013325">
    <property type="entry name" value="RNA_pol_sigma_r2"/>
</dbReference>
<dbReference type="OrthoDB" id="3869980at2"/>
<dbReference type="Gene3D" id="1.10.10.10">
    <property type="entry name" value="Winged helix-like DNA-binding domain superfamily/Winged helix DNA-binding domain"/>
    <property type="match status" value="1"/>
</dbReference>
<evidence type="ECO:0000256" key="6">
    <source>
        <dbReference type="SAM" id="MobiDB-lite"/>
    </source>
</evidence>
<dbReference type="STRING" id="66430.ACS04_00005"/>
<dbReference type="RefSeq" id="WP_048474333.1">
    <property type="nucleotide sequence ID" value="NZ_JBIRUD010000007.1"/>
</dbReference>
<sequence>MTKSVEEPRLPSPKERRRLREAAGLSYEAVATAVGVRANTVRSWESARTSPRGRKREAYAALLRSLTAEAEAEAGAEAEAKAPGAAGPGDSVPASPEPADSPAAEGSASRVPGVMRPFGMTGHGPRTRPPVAAKRAAKPPTATPRHEARFTVRATARAIGTPGRASSAPVPHRPAPQPAPAGATTAGPGGPPAVTATAAPCEPPALTTTTAPEGSGEPPAEAAAPVPAADPAAGDATSDGPGPAPDTDPIAAAQTPCAHGPGAAFDALYEYAAPALARQAYLLTGRRGLAHEAVERAFQLAWARWPEVAADPDPVGWVRAAAYEYALSPWHAFRRAHKHPDKAPAAPADRILMDAMLALPAAHRRTVLLYDGVGLDLPDTAAETEATTPTTGNRILHAHAALADRIPELAAAPPEKQSAVLRERLGAVVPAVPLEPRPAATVRRDAEYRATRLTRAFLGLTAVIAVATAYTTVTAPRQYEPPVAPGASVSGVPPLAGPQRLTDETRQLRERLRAHPAHRPERIAPSLE</sequence>
<name>A0A0J6XYM0_9ACTN</name>
<feature type="compositionally biased region" description="Low complexity" evidence="6">
    <location>
        <begin position="77"/>
        <end position="109"/>
    </location>
</feature>
<evidence type="ECO:0000313" key="8">
    <source>
        <dbReference type="EMBL" id="KMO99848.1"/>
    </source>
</evidence>
<feature type="compositionally biased region" description="Low complexity" evidence="6">
    <location>
        <begin position="180"/>
        <end position="241"/>
    </location>
</feature>
<dbReference type="InterPro" id="IPR001387">
    <property type="entry name" value="Cro/C1-type_HTH"/>
</dbReference>
<dbReference type="PATRIC" id="fig|66430.4.peg.1"/>
<organism evidence="8 9">
    <name type="scientific">Streptomyces roseus</name>
    <dbReference type="NCBI Taxonomy" id="66430"/>
    <lineage>
        <taxon>Bacteria</taxon>
        <taxon>Bacillati</taxon>
        <taxon>Actinomycetota</taxon>
        <taxon>Actinomycetes</taxon>
        <taxon>Kitasatosporales</taxon>
        <taxon>Streptomycetaceae</taxon>
        <taxon>Streptomyces</taxon>
    </lineage>
</organism>
<dbReference type="EMBL" id="LFML01000001">
    <property type="protein sequence ID" value="KMO99848.1"/>
    <property type="molecule type" value="Genomic_DNA"/>
</dbReference>
<dbReference type="GO" id="GO:0016987">
    <property type="term" value="F:sigma factor activity"/>
    <property type="evidence" value="ECO:0007669"/>
    <property type="project" value="UniProtKB-KW"/>
</dbReference>
<dbReference type="InterPro" id="IPR039425">
    <property type="entry name" value="RNA_pol_sigma-70-like"/>
</dbReference>
<dbReference type="InterPro" id="IPR010982">
    <property type="entry name" value="Lambda_DNA-bd_dom_sf"/>
</dbReference>
<keyword evidence="5" id="KW-0804">Transcription</keyword>
<feature type="domain" description="HTH cro/C1-type" evidence="7">
    <location>
        <begin position="17"/>
        <end position="70"/>
    </location>
</feature>
<feature type="region of interest" description="Disordered" evidence="6">
    <location>
        <begin position="478"/>
        <end position="528"/>
    </location>
</feature>
<feature type="region of interest" description="Disordered" evidence="6">
    <location>
        <begin position="69"/>
        <end position="255"/>
    </location>
</feature>
<keyword evidence="4" id="KW-0238">DNA-binding</keyword>
<reference evidence="8 9" key="1">
    <citation type="submission" date="2015-06" db="EMBL/GenBank/DDBJ databases">
        <title>Recapitulation of the evolution of biosynthetic gene clusters reveals hidden chemical diversity on bacterial genomes.</title>
        <authorList>
            <person name="Cruz-Morales P."/>
            <person name="Martinez-Guerrero C."/>
            <person name="Morales-Escalante M.A."/>
            <person name="Yanez-Guerra L.A."/>
            <person name="Kopp J.F."/>
            <person name="Feldmann J."/>
            <person name="Ramos-Aboites H.E."/>
            <person name="Barona-Gomez F."/>
        </authorList>
    </citation>
    <scope>NUCLEOTIDE SEQUENCE [LARGE SCALE GENOMIC DNA]</scope>
    <source>
        <strain evidence="8 9">ATCC 31245</strain>
    </source>
</reference>
<dbReference type="GO" id="GO:0006352">
    <property type="term" value="P:DNA-templated transcription initiation"/>
    <property type="evidence" value="ECO:0007669"/>
    <property type="project" value="InterPro"/>
</dbReference>
<dbReference type="Gene3D" id="1.10.260.40">
    <property type="entry name" value="lambda repressor-like DNA-binding domains"/>
    <property type="match status" value="1"/>
</dbReference>
<dbReference type="InterPro" id="IPR013324">
    <property type="entry name" value="RNA_pol_sigma_r3/r4-like"/>
</dbReference>
<evidence type="ECO:0000256" key="2">
    <source>
        <dbReference type="ARBA" id="ARBA00023015"/>
    </source>
</evidence>
<dbReference type="PANTHER" id="PTHR43133:SF8">
    <property type="entry name" value="RNA POLYMERASE SIGMA FACTOR HI_1459-RELATED"/>
    <property type="match status" value="1"/>
</dbReference>
<accession>A0A0J6XYM0</accession>
<proteinExistence type="inferred from homology"/>
<evidence type="ECO:0000256" key="1">
    <source>
        <dbReference type="ARBA" id="ARBA00010641"/>
    </source>
</evidence>
<evidence type="ECO:0000256" key="5">
    <source>
        <dbReference type="ARBA" id="ARBA00023163"/>
    </source>
</evidence>
<dbReference type="GO" id="GO:0003677">
    <property type="term" value="F:DNA binding"/>
    <property type="evidence" value="ECO:0007669"/>
    <property type="project" value="UniProtKB-KW"/>
</dbReference>
<dbReference type="SUPFAM" id="SSF47413">
    <property type="entry name" value="lambda repressor-like DNA-binding domains"/>
    <property type="match status" value="1"/>
</dbReference>
<comment type="caution">
    <text evidence="8">The sequence shown here is derived from an EMBL/GenBank/DDBJ whole genome shotgun (WGS) entry which is preliminary data.</text>
</comment>
<keyword evidence="9" id="KW-1185">Reference proteome</keyword>
<dbReference type="PANTHER" id="PTHR43133">
    <property type="entry name" value="RNA POLYMERASE ECF-TYPE SIGMA FACTO"/>
    <property type="match status" value="1"/>
</dbReference>
<keyword evidence="3" id="KW-0731">Sigma factor</keyword>
<dbReference type="PROSITE" id="PS50943">
    <property type="entry name" value="HTH_CROC1"/>
    <property type="match status" value="1"/>
</dbReference>
<feature type="compositionally biased region" description="Basic and acidic residues" evidence="6">
    <location>
        <begin position="501"/>
        <end position="522"/>
    </location>
</feature>
<evidence type="ECO:0000256" key="4">
    <source>
        <dbReference type="ARBA" id="ARBA00023125"/>
    </source>
</evidence>
<gene>
    <name evidence="8" type="ORF">ACS04_00005</name>
</gene>
<comment type="similarity">
    <text evidence="1">Belongs to the sigma-70 factor family. ECF subfamily.</text>
</comment>
<protein>
    <recommendedName>
        <fullName evidence="7">HTH cro/C1-type domain-containing protein</fullName>
    </recommendedName>
</protein>
<dbReference type="SUPFAM" id="SSF88659">
    <property type="entry name" value="Sigma3 and sigma4 domains of RNA polymerase sigma factors"/>
    <property type="match status" value="1"/>
</dbReference>
<dbReference type="Gene3D" id="1.10.1740.10">
    <property type="match status" value="1"/>
</dbReference>
<keyword evidence="2" id="KW-0805">Transcription regulation</keyword>
<evidence type="ECO:0000259" key="7">
    <source>
        <dbReference type="PROSITE" id="PS50943"/>
    </source>
</evidence>
<evidence type="ECO:0000313" key="9">
    <source>
        <dbReference type="Proteomes" id="UP000035932"/>
    </source>
</evidence>
<feature type="compositionally biased region" description="Low complexity" evidence="6">
    <location>
        <begin position="129"/>
        <end position="140"/>
    </location>
</feature>
<dbReference type="InterPro" id="IPR036388">
    <property type="entry name" value="WH-like_DNA-bd_sf"/>
</dbReference>
<dbReference type="Proteomes" id="UP000035932">
    <property type="component" value="Unassembled WGS sequence"/>
</dbReference>
<dbReference type="SUPFAM" id="SSF88946">
    <property type="entry name" value="Sigma2 domain of RNA polymerase sigma factors"/>
    <property type="match status" value="1"/>
</dbReference>
<evidence type="ECO:0000256" key="3">
    <source>
        <dbReference type="ARBA" id="ARBA00023082"/>
    </source>
</evidence>